<accession>A0ACD3AEE5</accession>
<keyword evidence="2" id="KW-1185">Reference proteome</keyword>
<gene>
    <name evidence="1" type="ORF">BDN72DRAFT_963424</name>
</gene>
<organism evidence="1 2">
    <name type="scientific">Pluteus cervinus</name>
    <dbReference type="NCBI Taxonomy" id="181527"/>
    <lineage>
        <taxon>Eukaryota</taxon>
        <taxon>Fungi</taxon>
        <taxon>Dikarya</taxon>
        <taxon>Basidiomycota</taxon>
        <taxon>Agaricomycotina</taxon>
        <taxon>Agaricomycetes</taxon>
        <taxon>Agaricomycetidae</taxon>
        <taxon>Agaricales</taxon>
        <taxon>Pluteineae</taxon>
        <taxon>Pluteaceae</taxon>
        <taxon>Pluteus</taxon>
    </lineage>
</organism>
<reference evidence="1 2" key="1">
    <citation type="journal article" date="2019" name="Nat. Ecol. Evol.">
        <title>Megaphylogeny resolves global patterns of mushroom evolution.</title>
        <authorList>
            <person name="Varga T."/>
            <person name="Krizsan K."/>
            <person name="Foldi C."/>
            <person name="Dima B."/>
            <person name="Sanchez-Garcia M."/>
            <person name="Sanchez-Ramirez S."/>
            <person name="Szollosi G.J."/>
            <person name="Szarkandi J.G."/>
            <person name="Papp V."/>
            <person name="Albert L."/>
            <person name="Andreopoulos W."/>
            <person name="Angelini C."/>
            <person name="Antonin V."/>
            <person name="Barry K.W."/>
            <person name="Bougher N.L."/>
            <person name="Buchanan P."/>
            <person name="Buyck B."/>
            <person name="Bense V."/>
            <person name="Catcheside P."/>
            <person name="Chovatia M."/>
            <person name="Cooper J."/>
            <person name="Damon W."/>
            <person name="Desjardin D."/>
            <person name="Finy P."/>
            <person name="Geml J."/>
            <person name="Haridas S."/>
            <person name="Hughes K."/>
            <person name="Justo A."/>
            <person name="Karasinski D."/>
            <person name="Kautmanova I."/>
            <person name="Kiss B."/>
            <person name="Kocsube S."/>
            <person name="Kotiranta H."/>
            <person name="LaButti K.M."/>
            <person name="Lechner B.E."/>
            <person name="Liimatainen K."/>
            <person name="Lipzen A."/>
            <person name="Lukacs Z."/>
            <person name="Mihaltcheva S."/>
            <person name="Morgado L.N."/>
            <person name="Niskanen T."/>
            <person name="Noordeloos M.E."/>
            <person name="Ohm R.A."/>
            <person name="Ortiz-Santana B."/>
            <person name="Ovrebo C."/>
            <person name="Racz N."/>
            <person name="Riley R."/>
            <person name="Savchenko A."/>
            <person name="Shiryaev A."/>
            <person name="Soop K."/>
            <person name="Spirin V."/>
            <person name="Szebenyi C."/>
            <person name="Tomsovsky M."/>
            <person name="Tulloss R.E."/>
            <person name="Uehling J."/>
            <person name="Grigoriev I.V."/>
            <person name="Vagvolgyi C."/>
            <person name="Papp T."/>
            <person name="Martin F.M."/>
            <person name="Miettinen O."/>
            <person name="Hibbett D.S."/>
            <person name="Nagy L.G."/>
        </authorList>
    </citation>
    <scope>NUCLEOTIDE SEQUENCE [LARGE SCALE GENOMIC DNA]</scope>
    <source>
        <strain evidence="1 2">NL-1719</strain>
    </source>
</reference>
<dbReference type="EMBL" id="ML208488">
    <property type="protein sequence ID" value="TFK64120.1"/>
    <property type="molecule type" value="Genomic_DNA"/>
</dbReference>
<proteinExistence type="predicted"/>
<protein>
    <submittedName>
        <fullName evidence="1">Uncharacterized protein</fullName>
    </submittedName>
</protein>
<evidence type="ECO:0000313" key="1">
    <source>
        <dbReference type="EMBL" id="TFK64120.1"/>
    </source>
</evidence>
<sequence>MPILRNFTSLPITSLTLLNVQPHRASSLQSWSQSFGYLDRIQVLRLASSSKLKELVIHWDEVTARYFGGVRDNPRNTADRASNVPIIITEGTTDDLTCITTNDPSGIPFTPPRGLTSLTLYMDRLWGGLPDSTDHPASRLSVFFLDSSSLFGSFLKKFEDGLGLVHDQDKPLGLRHLQVITNPFNPESVVAWQLLKEKLGHCASQGDLDPINTIQLGNLAEVRQLDIQLRPSILFPLHPMIALPHLKTYMGPLHTILNIIRRGIADRDEGMGSFAQNLERLVVWDELWYLKDLLTDSPNKLGEPKILHILGLANPWSGDVGMGNQLLSSAPLTVLKIPIMEWSDEVMFAISEQLGALRVLEICYSKGEIPEYALLSMGSRFLFKLQHLHTLRLWNPTAAWRSTVHPETDPSMSSIAGCTIRYSEPRDAVDEDLTPQEEDGPMELQCLSAWKRSIPALCQFQLYSGIVWRRAELGGKWTKREVVRRGLDLDLEIPVSENESNMGEWITLALLG</sequence>
<name>A0ACD3AEE5_9AGAR</name>
<evidence type="ECO:0000313" key="2">
    <source>
        <dbReference type="Proteomes" id="UP000308600"/>
    </source>
</evidence>
<dbReference type="Proteomes" id="UP000308600">
    <property type="component" value="Unassembled WGS sequence"/>
</dbReference>